<keyword evidence="1" id="KW-0812">Transmembrane</keyword>
<feature type="transmembrane region" description="Helical" evidence="1">
    <location>
        <begin position="12"/>
        <end position="34"/>
    </location>
</feature>
<organism evidence="2 3">
    <name type="scientific">Alkalibacillus salilacus</name>
    <dbReference type="NCBI Taxonomy" id="284582"/>
    <lineage>
        <taxon>Bacteria</taxon>
        <taxon>Bacillati</taxon>
        <taxon>Bacillota</taxon>
        <taxon>Bacilli</taxon>
        <taxon>Bacillales</taxon>
        <taxon>Bacillaceae</taxon>
        <taxon>Alkalibacillus</taxon>
    </lineage>
</organism>
<evidence type="ECO:0000313" key="2">
    <source>
        <dbReference type="EMBL" id="MDQ0160867.1"/>
    </source>
</evidence>
<dbReference type="Proteomes" id="UP001224359">
    <property type="component" value="Unassembled WGS sequence"/>
</dbReference>
<accession>A0ABT9VIT2</accession>
<feature type="transmembrane region" description="Helical" evidence="1">
    <location>
        <begin position="89"/>
        <end position="109"/>
    </location>
</feature>
<evidence type="ECO:0000313" key="3">
    <source>
        <dbReference type="Proteomes" id="UP001224359"/>
    </source>
</evidence>
<dbReference type="EMBL" id="JAUSTQ010000021">
    <property type="protein sequence ID" value="MDQ0160867.1"/>
    <property type="molecule type" value="Genomic_DNA"/>
</dbReference>
<dbReference type="RefSeq" id="WP_306978415.1">
    <property type="nucleotide sequence ID" value="NZ_JAUSTQ010000021.1"/>
</dbReference>
<protein>
    <submittedName>
        <fullName evidence="2">Uncharacterized protein</fullName>
    </submittedName>
</protein>
<keyword evidence="1" id="KW-0472">Membrane</keyword>
<gene>
    <name evidence="2" type="ORF">J2S77_002874</name>
</gene>
<evidence type="ECO:0000256" key="1">
    <source>
        <dbReference type="SAM" id="Phobius"/>
    </source>
</evidence>
<reference evidence="2 3" key="1">
    <citation type="submission" date="2023-07" db="EMBL/GenBank/DDBJ databases">
        <title>Genomic Encyclopedia of Type Strains, Phase IV (KMG-IV): sequencing the most valuable type-strain genomes for metagenomic binning, comparative biology and taxonomic classification.</title>
        <authorList>
            <person name="Goeker M."/>
        </authorList>
    </citation>
    <scope>NUCLEOTIDE SEQUENCE [LARGE SCALE GENOMIC DNA]</scope>
    <source>
        <strain evidence="2 3">DSM 16460</strain>
    </source>
</reference>
<sequence>MESIMNILEPDGVKGIILFGFFILSTYVFIKLVLTWKIDEYEKWLMSDLSIFQHDYWKGVKVTFFLSYTITRFCWGIELNDNNLLTTETILYILLYWMVLFLGWTLFIISKRIYVSKKNKSEIYLEMEEGRLFYINKRFNNGTYLILETGSENPTQRIVNREQLLNRNMIIHNE</sequence>
<keyword evidence="1" id="KW-1133">Transmembrane helix</keyword>
<comment type="caution">
    <text evidence="2">The sequence shown here is derived from an EMBL/GenBank/DDBJ whole genome shotgun (WGS) entry which is preliminary data.</text>
</comment>
<keyword evidence="3" id="KW-1185">Reference proteome</keyword>
<proteinExistence type="predicted"/>
<name>A0ABT9VIT2_9BACI</name>